<dbReference type="Pfam" id="PF00004">
    <property type="entry name" value="AAA"/>
    <property type="match status" value="2"/>
</dbReference>
<dbReference type="InterPro" id="IPR003959">
    <property type="entry name" value="ATPase_AAA_core"/>
</dbReference>
<dbReference type="PROSITE" id="PS00674">
    <property type="entry name" value="AAA"/>
    <property type="match status" value="1"/>
</dbReference>
<feature type="region of interest" description="Disordered" evidence="3">
    <location>
        <begin position="365"/>
        <end position="461"/>
    </location>
</feature>
<reference evidence="6" key="1">
    <citation type="submission" date="2022-11" db="UniProtKB">
        <authorList>
            <consortium name="WormBaseParasite"/>
        </authorList>
    </citation>
    <scope>IDENTIFICATION</scope>
</reference>
<dbReference type="Gene3D" id="3.40.50.300">
    <property type="entry name" value="P-loop containing nucleotide triphosphate hydrolases"/>
    <property type="match status" value="2"/>
</dbReference>
<name>A0A915MY62_MELJA</name>
<dbReference type="PROSITE" id="PS50896">
    <property type="entry name" value="LISH"/>
    <property type="match status" value="1"/>
</dbReference>
<proteinExistence type="predicted"/>
<dbReference type="InterPro" id="IPR008116">
    <property type="entry name" value="SSDP_DNA-bd"/>
</dbReference>
<dbReference type="WBParaSite" id="scaffold550_cov260.g1292">
    <property type="protein sequence ID" value="scaffold550_cov260.g1292"/>
    <property type="gene ID" value="scaffold550_cov260.g1292"/>
</dbReference>
<dbReference type="Proteomes" id="UP000887561">
    <property type="component" value="Unplaced"/>
</dbReference>
<dbReference type="GO" id="GO:0042254">
    <property type="term" value="P:ribosome biogenesis"/>
    <property type="evidence" value="ECO:0007669"/>
    <property type="project" value="TreeGrafter"/>
</dbReference>
<dbReference type="InterPro" id="IPR050168">
    <property type="entry name" value="AAA_ATPase_domain"/>
</dbReference>
<dbReference type="GO" id="GO:0016887">
    <property type="term" value="F:ATP hydrolysis activity"/>
    <property type="evidence" value="ECO:0007669"/>
    <property type="project" value="InterPro"/>
</dbReference>
<dbReference type="SMART" id="SM00382">
    <property type="entry name" value="AAA"/>
    <property type="match status" value="2"/>
</dbReference>
<keyword evidence="2" id="KW-0067">ATP-binding</keyword>
<dbReference type="Pfam" id="PF17862">
    <property type="entry name" value="AAA_lid_3"/>
    <property type="match status" value="1"/>
</dbReference>
<feature type="compositionally biased region" description="Low complexity" evidence="3">
    <location>
        <begin position="1"/>
        <end position="17"/>
    </location>
</feature>
<dbReference type="GO" id="GO:0005634">
    <property type="term" value="C:nucleus"/>
    <property type="evidence" value="ECO:0007669"/>
    <property type="project" value="TreeGrafter"/>
</dbReference>
<feature type="region of interest" description="Disordered" evidence="3">
    <location>
        <begin position="134"/>
        <end position="184"/>
    </location>
</feature>
<feature type="region of interest" description="Disordered" evidence="3">
    <location>
        <begin position="1"/>
        <end position="23"/>
    </location>
</feature>
<dbReference type="GO" id="GO:0003723">
    <property type="term" value="F:RNA binding"/>
    <property type="evidence" value="ECO:0007669"/>
    <property type="project" value="TreeGrafter"/>
</dbReference>
<dbReference type="GO" id="GO:0005524">
    <property type="term" value="F:ATP binding"/>
    <property type="evidence" value="ECO:0007669"/>
    <property type="project" value="UniProtKB-KW"/>
</dbReference>
<evidence type="ECO:0000259" key="4">
    <source>
        <dbReference type="SMART" id="SM00382"/>
    </source>
</evidence>
<dbReference type="PANTHER" id="PTHR23077">
    <property type="entry name" value="AAA-FAMILY ATPASE"/>
    <property type="match status" value="1"/>
</dbReference>
<dbReference type="InterPro" id="IPR003593">
    <property type="entry name" value="AAA+_ATPase"/>
</dbReference>
<dbReference type="InterPro" id="IPR003960">
    <property type="entry name" value="ATPase_AAA_CS"/>
</dbReference>
<feature type="compositionally biased region" description="Low complexity" evidence="3">
    <location>
        <begin position="445"/>
        <end position="456"/>
    </location>
</feature>
<keyword evidence="5" id="KW-1185">Reference proteome</keyword>
<feature type="compositionally biased region" description="Low complexity" evidence="3">
    <location>
        <begin position="375"/>
        <end position="386"/>
    </location>
</feature>
<dbReference type="GO" id="GO:0003697">
    <property type="term" value="F:single-stranded DNA binding"/>
    <property type="evidence" value="ECO:0007669"/>
    <property type="project" value="InterPro"/>
</dbReference>
<dbReference type="InterPro" id="IPR006594">
    <property type="entry name" value="LisH"/>
</dbReference>
<dbReference type="GO" id="GO:1990275">
    <property type="term" value="F:preribosome binding"/>
    <property type="evidence" value="ECO:0007669"/>
    <property type="project" value="TreeGrafter"/>
</dbReference>
<feature type="compositionally biased region" description="Polar residues" evidence="3">
    <location>
        <begin position="162"/>
        <end position="184"/>
    </location>
</feature>
<dbReference type="Gene3D" id="1.10.8.60">
    <property type="match status" value="1"/>
</dbReference>
<feature type="compositionally biased region" description="Gly residues" evidence="3">
    <location>
        <begin position="428"/>
        <end position="444"/>
    </location>
</feature>
<feature type="domain" description="AAA+ ATPase" evidence="4">
    <location>
        <begin position="502"/>
        <end position="640"/>
    </location>
</feature>
<dbReference type="InterPro" id="IPR027417">
    <property type="entry name" value="P-loop_NTPase"/>
</dbReference>
<dbReference type="SUPFAM" id="SSF52540">
    <property type="entry name" value="P-loop containing nucleoside triphosphate hydrolases"/>
    <property type="match status" value="2"/>
</dbReference>
<feature type="domain" description="AAA+ ATPase" evidence="4">
    <location>
        <begin position="806"/>
        <end position="938"/>
    </location>
</feature>
<organism evidence="5 6">
    <name type="scientific">Meloidogyne javanica</name>
    <name type="common">Root-knot nematode worm</name>
    <dbReference type="NCBI Taxonomy" id="6303"/>
    <lineage>
        <taxon>Eukaryota</taxon>
        <taxon>Metazoa</taxon>
        <taxon>Ecdysozoa</taxon>
        <taxon>Nematoda</taxon>
        <taxon>Chromadorea</taxon>
        <taxon>Rhabditida</taxon>
        <taxon>Tylenchina</taxon>
        <taxon>Tylenchomorpha</taxon>
        <taxon>Tylenchoidea</taxon>
        <taxon>Meloidogynidae</taxon>
        <taxon>Meloidogyninae</taxon>
        <taxon>Meloidogyne</taxon>
        <taxon>Meloidogyne incognita group</taxon>
    </lineage>
</organism>
<dbReference type="FunFam" id="3.40.50.300:FF:000061">
    <property type="entry name" value="ATPase family, AAA domain-containing 2"/>
    <property type="match status" value="1"/>
</dbReference>
<dbReference type="PRINTS" id="PR01743">
    <property type="entry name" value="SSDNABINDING"/>
</dbReference>
<evidence type="ECO:0000313" key="5">
    <source>
        <dbReference type="Proteomes" id="UP000887561"/>
    </source>
</evidence>
<keyword evidence="1" id="KW-0547">Nucleotide-binding</keyword>
<sequence>MFPQHPQQQAQMHSQLQQRKEPQQFISAEAQAREKLSHFVYEYLVHMGASKTADMFKNEVLTHNPNIQIDVSAAPGFLSNWFSVFWDLYSVQADKKDKAEPSNDAKTYHKMIFPAGGFPEGMVNGVGIYGHPGFHNPNMGQAPGLPPPPQSQNMSDGGPSNRFPQQQGTRSGAPTPNSFQSQHQMNAASFQMTEQMRLALVQQQRQAVQPGRMPMNMPLPPGHPGRQQIRPQFCPPQQYMDSPSGTPPFTGSIAHNGAVSAAAASAMCSSSASLMSPSACVPSQQQIPHGVLMGGGSVPGQMQGPSGDVTGVGPGSADPNFMMMSSGGGPPSGMQSQFLNHNDGANGGNPTATSIRQQIEVAESVGGDLNGGGNQQQSSQLHSLLNGTGGGASGDMSMEIKHSPASVHHFAGSGSVSGPGTSCQQPGINGGTPTGGGGPLGSVGGPSSVHSQQSGSNNKIQQQPPISEALEMAGHVGSHQEAIYMLMHLKQPELCTNLGVNPPKGLLLHGPPGCGKSLFARAISGELQIPILSISSTELIAGISGDSERRIRQLFVDAEARNTQTLILIEDIDVIAAKRENAQREMERRIVTQLIASLDDLNSTLSKVFVIGTTNRPEILDASLRRAGRFDKEISIGIPDCRSRLEILKIATRKMNLAENVDLKRYVGADLFALVREASTRALSFAFSKSEEEEKQNLILSNIPKKRTLEEIREELLRACNWFKEPLNTNSLIVNNTNELTISMNNFEWALSTVHPSAKREGFATVPDVTWEDIGSLEKIRSELNWSILYPIQRPEYFEHFGLNARPQGILFCGPPGCGKTMLAKAVANETGMSFISIKGPELMSMYVGESERAVRTVFQRARDSAPCVIFFDEIDSLCPKRSQKENKTRPRICSSVSFEKMAENQAMEFFTGADLVALVHEATLIALKERVECKNLLINSVISENFEEALKKVSPSVKVEDRLYYKKLKEKFSVENFKK</sequence>
<dbReference type="InterPro" id="IPR041569">
    <property type="entry name" value="AAA_lid_3"/>
</dbReference>
<protein>
    <submittedName>
        <fullName evidence="6">LisH domain-containing protein</fullName>
    </submittedName>
</protein>
<dbReference type="PANTHER" id="PTHR23077:SF171">
    <property type="entry name" value="NUCLEAR VALOSIN-CONTAINING PROTEIN-LIKE"/>
    <property type="match status" value="1"/>
</dbReference>
<dbReference type="AlphaFoldDB" id="A0A915MY62"/>
<evidence type="ECO:0000256" key="2">
    <source>
        <dbReference type="ARBA" id="ARBA00022840"/>
    </source>
</evidence>
<feature type="compositionally biased region" description="Polar residues" evidence="3">
    <location>
        <begin position="414"/>
        <end position="423"/>
    </location>
</feature>
<evidence type="ECO:0000313" key="6">
    <source>
        <dbReference type="WBParaSite" id="scaffold550_cov260.g1292"/>
    </source>
</evidence>
<evidence type="ECO:0000256" key="1">
    <source>
        <dbReference type="ARBA" id="ARBA00022741"/>
    </source>
</evidence>
<evidence type="ECO:0000256" key="3">
    <source>
        <dbReference type="SAM" id="MobiDB-lite"/>
    </source>
</evidence>
<accession>A0A915MY62</accession>